<accession>A0ABW0IJL5</accession>
<dbReference type="InterPro" id="IPR000873">
    <property type="entry name" value="AMP-dep_synth/lig_dom"/>
</dbReference>
<reference evidence="6" key="1">
    <citation type="journal article" date="2019" name="Int. J. Syst. Evol. Microbiol.">
        <title>The Global Catalogue of Microorganisms (GCM) 10K type strain sequencing project: providing services to taxonomists for standard genome sequencing and annotation.</title>
        <authorList>
            <consortium name="The Broad Institute Genomics Platform"/>
            <consortium name="The Broad Institute Genome Sequencing Center for Infectious Disease"/>
            <person name="Wu L."/>
            <person name="Ma J."/>
        </authorList>
    </citation>
    <scope>NUCLEOTIDE SEQUENCE [LARGE SCALE GENOMIC DNA]</scope>
    <source>
        <strain evidence="6">NCAIM B.01391</strain>
    </source>
</reference>
<evidence type="ECO:0000256" key="2">
    <source>
        <dbReference type="ARBA" id="ARBA00022553"/>
    </source>
</evidence>
<comment type="caution">
    <text evidence="5">The sequence shown here is derived from an EMBL/GenBank/DDBJ whole genome shotgun (WGS) entry which is preliminary data.</text>
</comment>
<dbReference type="PROSITE" id="PS50075">
    <property type="entry name" value="CARRIER"/>
    <property type="match status" value="1"/>
</dbReference>
<dbReference type="EMBL" id="JBHSLW010000005">
    <property type="protein sequence ID" value="MFC5418456.1"/>
    <property type="molecule type" value="Genomic_DNA"/>
</dbReference>
<feature type="region of interest" description="Disordered" evidence="3">
    <location>
        <begin position="157"/>
        <end position="178"/>
    </location>
</feature>
<dbReference type="InterPro" id="IPR042099">
    <property type="entry name" value="ANL_N_sf"/>
</dbReference>
<dbReference type="SUPFAM" id="SSF56801">
    <property type="entry name" value="Acetyl-CoA synthetase-like"/>
    <property type="match status" value="1"/>
</dbReference>
<dbReference type="InterPro" id="IPR020459">
    <property type="entry name" value="AMP-binding"/>
</dbReference>
<keyword evidence="6" id="KW-1185">Reference proteome</keyword>
<evidence type="ECO:0000259" key="4">
    <source>
        <dbReference type="PROSITE" id="PS50075"/>
    </source>
</evidence>
<dbReference type="InterPro" id="IPR045851">
    <property type="entry name" value="AMP-bd_C_sf"/>
</dbReference>
<dbReference type="InterPro" id="IPR036736">
    <property type="entry name" value="ACP-like_sf"/>
</dbReference>
<dbReference type="PRINTS" id="PR00154">
    <property type="entry name" value="AMPBINDING"/>
</dbReference>
<gene>
    <name evidence="5" type="ORF">ACFPOB_02645</name>
</gene>
<feature type="region of interest" description="Disordered" evidence="3">
    <location>
        <begin position="646"/>
        <end position="665"/>
    </location>
</feature>
<evidence type="ECO:0000256" key="3">
    <source>
        <dbReference type="SAM" id="MobiDB-lite"/>
    </source>
</evidence>
<feature type="region of interest" description="Disordered" evidence="3">
    <location>
        <begin position="1"/>
        <end position="42"/>
    </location>
</feature>
<dbReference type="Pfam" id="PF00501">
    <property type="entry name" value="AMP-binding"/>
    <property type="match status" value="1"/>
</dbReference>
<dbReference type="Gene3D" id="3.40.50.12780">
    <property type="entry name" value="N-terminal domain of ligase-like"/>
    <property type="match status" value="1"/>
</dbReference>
<dbReference type="NCBIfam" id="TIGR01733">
    <property type="entry name" value="AA-adenyl-dom"/>
    <property type="match status" value="1"/>
</dbReference>
<evidence type="ECO:0000256" key="1">
    <source>
        <dbReference type="ARBA" id="ARBA00022450"/>
    </source>
</evidence>
<evidence type="ECO:0000313" key="6">
    <source>
        <dbReference type="Proteomes" id="UP001596053"/>
    </source>
</evidence>
<dbReference type="Proteomes" id="UP001596053">
    <property type="component" value="Unassembled WGS sequence"/>
</dbReference>
<keyword evidence="2" id="KW-0597">Phosphoprotein</keyword>
<dbReference type="InterPro" id="IPR009081">
    <property type="entry name" value="PP-bd_ACP"/>
</dbReference>
<dbReference type="PANTHER" id="PTHR45527">
    <property type="entry name" value="NONRIBOSOMAL PEPTIDE SYNTHETASE"/>
    <property type="match status" value="1"/>
</dbReference>
<dbReference type="InterPro" id="IPR025110">
    <property type="entry name" value="AMP-bd_C"/>
</dbReference>
<dbReference type="Gene3D" id="1.10.1200.10">
    <property type="entry name" value="ACP-like"/>
    <property type="match status" value="1"/>
</dbReference>
<sequence>MTQTVDSTTARQASRRSRPRSPTAPALAGARRQDAARQGSARAAPPTLVDLFAAQVAARPRAVALSLGPAHLSYAELDERAETLAARLAAMGAGPGAIVGLCLPRSLDLIVALVAILKSGAAYLPLDPAYPGERLAFMVEDADAAIIVASEHADWLPPGRQRLDPHQAEGSKATPSPTRRAAAANDLAYVIYTSGSTGKPKGVAIEHTAVTRLFSATQGWFGFRSSDVWTLFHSVSFDFSVWEIWGALLHGGRLVIVPESTTRDPAAFLRLLAEEGVTVLNQTPSAFAALDRADQDRGGRDRLSLRLVIFGGEALDPRRLAGWYQRRGEHAHLINMYGITETTVHVTYRPLSPIDTQQRSSLIGRPIPDLALLLLDGETMRPVARGEIGEIFVAGAGLARGYLNRPELNAARFVPHPDEPGARLYRSGDLARQVDEDDYEYLGRADQQVKIRGFRVELGEIETALMAHPAIRQAAVLLRSDDGNERLVAYLLSDGAERPSPAALKAHLGETLPAHMVPAAFVFLPDLPLTVNGKLDRAALPAPGRTRPETAAPYAAPRNALERRFAEAVAEIFQIDIVGIDDNFFDLGGNSLLVAELHRRLVRDLPWFGLVDLYRFPNVRALAGHLTPQKPGVLGSLAAARERGLRSRGLPAPCPESASLGGSHD</sequence>
<dbReference type="PANTHER" id="PTHR45527:SF14">
    <property type="entry name" value="PLIPASTATIN SYNTHASE SUBUNIT B"/>
    <property type="match status" value="1"/>
</dbReference>
<dbReference type="SMART" id="SM00823">
    <property type="entry name" value="PKS_PP"/>
    <property type="match status" value="1"/>
</dbReference>
<feature type="domain" description="Carrier" evidence="4">
    <location>
        <begin position="556"/>
        <end position="630"/>
    </location>
</feature>
<dbReference type="RefSeq" id="WP_377795690.1">
    <property type="nucleotide sequence ID" value="NZ_JBHSLW010000005.1"/>
</dbReference>
<dbReference type="InterPro" id="IPR010071">
    <property type="entry name" value="AA_adenyl_dom"/>
</dbReference>
<dbReference type="InterPro" id="IPR020845">
    <property type="entry name" value="AMP-binding_CS"/>
</dbReference>
<keyword evidence="1" id="KW-0596">Phosphopantetheine</keyword>
<dbReference type="Pfam" id="PF00550">
    <property type="entry name" value="PP-binding"/>
    <property type="match status" value="1"/>
</dbReference>
<dbReference type="CDD" id="cd17643">
    <property type="entry name" value="A_NRPS_Cytc1-like"/>
    <property type="match status" value="1"/>
</dbReference>
<evidence type="ECO:0000313" key="5">
    <source>
        <dbReference type="EMBL" id="MFC5418456.1"/>
    </source>
</evidence>
<dbReference type="PROSITE" id="PS00455">
    <property type="entry name" value="AMP_BINDING"/>
    <property type="match status" value="1"/>
</dbReference>
<protein>
    <submittedName>
        <fullName evidence="5">Amino acid adenylation domain-containing protein</fullName>
    </submittedName>
</protein>
<feature type="compositionally biased region" description="Low complexity" evidence="3">
    <location>
        <begin position="20"/>
        <end position="42"/>
    </location>
</feature>
<dbReference type="SUPFAM" id="SSF47336">
    <property type="entry name" value="ACP-like"/>
    <property type="match status" value="1"/>
</dbReference>
<dbReference type="Pfam" id="PF13193">
    <property type="entry name" value="AMP-binding_C"/>
    <property type="match status" value="1"/>
</dbReference>
<dbReference type="InterPro" id="IPR020806">
    <property type="entry name" value="PKS_PP-bd"/>
</dbReference>
<proteinExistence type="predicted"/>
<organism evidence="5 6">
    <name type="scientific">Bosea eneae</name>
    <dbReference type="NCBI Taxonomy" id="151454"/>
    <lineage>
        <taxon>Bacteria</taxon>
        <taxon>Pseudomonadati</taxon>
        <taxon>Pseudomonadota</taxon>
        <taxon>Alphaproteobacteria</taxon>
        <taxon>Hyphomicrobiales</taxon>
        <taxon>Boseaceae</taxon>
        <taxon>Bosea</taxon>
    </lineage>
</organism>
<name>A0ABW0IJL5_9HYPH</name>
<dbReference type="Gene3D" id="3.30.300.30">
    <property type="match status" value="1"/>
</dbReference>